<sequence length="697" mass="77942">MSVTAPTTAAPVSAQKTNYVKKPSQEEKDETLKEIEANMEKIRPRLNAVREAIASVTGKSESDPRTALRKRLGELRDKQAENKKGKQVKIDQLTTLNNSLKKKIADLKAIQDKLPFKTQDAVEAQINKLEKQLESGSLKLVEEKRILAEISSLKKAKKSVDAAQTQQVAIDEDKAAIAALKETIDDQTAKALSAEYEQIQAQLDEITKSKDEVWKKRNDLFDERTRLQKELDTEYQRKKAINDEYFNALREFSKHQQEMQVRKREEYQAKKQQELEEKRLAVAKEERELAEIPAFTNEIVTCDSVYKYLLQFSTDEKRIADAATVAPVDTPAANVRQVDTTANVPSGVMLAKKADKVEEVFFAGKSKKSRGPKEKKAEGNSFKLPLAVLEQLFELKVVVPTSPADLEKTLDALVAKRDGFKANQEKATAENKRKAEERIAKLTISESGEVTEAAPEKATEVEATAYLSPDTPISKRRVFIWAPSFNCVCGEPVIQLTNGAPTTKALATSATKTETGIDIKKHHVRNKNRQAPKSEDVYLLLLVKLYRFLARRTDSSFNKVVLKRLFMSRVNRPPMSVSRVARNMIGKDGKTAVIVGTVTDDNRFLEVPKLSIACLRITKSAKARVLKAGGEVITFDQLALRAPTGANTILLRGKKNTREAVKHFGMGPGKHAKPYVQSKGRKFEKARGRRASRGFKV</sequence>
<comment type="similarity">
    <text evidence="1">Belongs to the eukaryotic ribosomal protein eL18 family.</text>
</comment>
<evidence type="ECO:0000256" key="2">
    <source>
        <dbReference type="ARBA" id="ARBA00022980"/>
    </source>
</evidence>
<evidence type="ECO:0000256" key="1">
    <source>
        <dbReference type="ARBA" id="ARBA00006815"/>
    </source>
</evidence>
<evidence type="ECO:0000256" key="3">
    <source>
        <dbReference type="ARBA" id="ARBA00023274"/>
    </source>
</evidence>
<dbReference type="InterPro" id="IPR021132">
    <property type="entry name" value="Ribosomal_eL18/eL18-A/B/_CS"/>
</dbReference>
<dbReference type="InterPro" id="IPR036227">
    <property type="entry name" value="Ribosomal_uL15/eL18_sf"/>
</dbReference>
<dbReference type="GO" id="GO:0003729">
    <property type="term" value="F:mRNA binding"/>
    <property type="evidence" value="ECO:0007669"/>
    <property type="project" value="TreeGrafter"/>
</dbReference>
<keyword evidence="4" id="KW-0175">Coiled coil</keyword>
<gene>
    <name evidence="7" type="ORF">KI688_012883</name>
</gene>
<evidence type="ECO:0000256" key="5">
    <source>
        <dbReference type="SAM" id="MobiDB-lite"/>
    </source>
</evidence>
<dbReference type="GO" id="GO:1990904">
    <property type="term" value="C:ribonucleoprotein complex"/>
    <property type="evidence" value="ECO:0007669"/>
    <property type="project" value="UniProtKB-KW"/>
</dbReference>
<dbReference type="GO" id="GO:0042175">
    <property type="term" value="C:nuclear outer membrane-endoplasmic reticulum membrane network"/>
    <property type="evidence" value="ECO:0007669"/>
    <property type="project" value="TreeGrafter"/>
</dbReference>
<dbReference type="GO" id="GO:0003735">
    <property type="term" value="F:structural constituent of ribosome"/>
    <property type="evidence" value="ECO:0007669"/>
    <property type="project" value="InterPro"/>
</dbReference>
<dbReference type="Proteomes" id="UP000707451">
    <property type="component" value="Unassembled WGS sequence"/>
</dbReference>
<evidence type="ECO:0000259" key="6">
    <source>
        <dbReference type="Pfam" id="PF17135"/>
    </source>
</evidence>
<dbReference type="GO" id="GO:0005783">
    <property type="term" value="C:endoplasmic reticulum"/>
    <property type="evidence" value="ECO:0007669"/>
    <property type="project" value="TreeGrafter"/>
</dbReference>
<dbReference type="SUPFAM" id="SSF52080">
    <property type="entry name" value="Ribosomal proteins L15p and L18e"/>
    <property type="match status" value="1"/>
</dbReference>
<name>A0A9P8BTE6_9FUNG</name>
<evidence type="ECO:0000313" key="7">
    <source>
        <dbReference type="EMBL" id="KAG9066971.1"/>
    </source>
</evidence>
<protein>
    <recommendedName>
        <fullName evidence="6">Large ribosomal subunit protein uL15/eL18 domain-containing protein</fullName>
    </recommendedName>
</protein>
<feature type="region of interest" description="Disordered" evidence="5">
    <location>
        <begin position="1"/>
        <end position="30"/>
    </location>
</feature>
<keyword evidence="3" id="KW-0687">Ribonucleoprotein</keyword>
<dbReference type="PROSITE" id="PS01106">
    <property type="entry name" value="RIBOSOMAL_L18E"/>
    <property type="match status" value="1"/>
</dbReference>
<keyword evidence="8" id="KW-1185">Reference proteome</keyword>
<feature type="coiled-coil region" evidence="4">
    <location>
        <begin position="170"/>
        <end position="288"/>
    </location>
</feature>
<dbReference type="OrthoDB" id="2195113at2759"/>
<dbReference type="GO" id="GO:0008298">
    <property type="term" value="P:intracellular mRNA localization"/>
    <property type="evidence" value="ECO:0007669"/>
    <property type="project" value="TreeGrafter"/>
</dbReference>
<dbReference type="PANTHER" id="PTHR31027">
    <property type="entry name" value="NUCLEAR SEGREGATION PROTEIN BFR1"/>
    <property type="match status" value="1"/>
</dbReference>
<dbReference type="PANTHER" id="PTHR31027:SF2">
    <property type="entry name" value="LEBERCILIN DOMAIN-CONTAINING PROTEIN"/>
    <property type="match status" value="1"/>
</dbReference>
<accession>A0A9P8BTE6</accession>
<feature type="compositionally biased region" description="Low complexity" evidence="5">
    <location>
        <begin position="1"/>
        <end position="14"/>
    </location>
</feature>
<feature type="coiled-coil region" evidence="4">
    <location>
        <begin position="90"/>
        <end position="139"/>
    </location>
</feature>
<feature type="domain" description="Large ribosomal subunit protein uL15/eL18" evidence="6">
    <location>
        <begin position="516"/>
        <end position="697"/>
    </location>
</feature>
<comment type="caution">
    <text evidence="7">The sequence shown here is derived from an EMBL/GenBank/DDBJ whole genome shotgun (WGS) entry which is preliminary data.</text>
</comment>
<dbReference type="EMBL" id="JAHRHY010000009">
    <property type="protein sequence ID" value="KAG9066971.1"/>
    <property type="molecule type" value="Genomic_DNA"/>
</dbReference>
<organism evidence="7 8">
    <name type="scientific">Linnemannia hyalina</name>
    <dbReference type="NCBI Taxonomy" id="64524"/>
    <lineage>
        <taxon>Eukaryota</taxon>
        <taxon>Fungi</taxon>
        <taxon>Fungi incertae sedis</taxon>
        <taxon>Mucoromycota</taxon>
        <taxon>Mortierellomycotina</taxon>
        <taxon>Mortierellomycetes</taxon>
        <taxon>Mortierellales</taxon>
        <taxon>Mortierellaceae</taxon>
        <taxon>Linnemannia</taxon>
    </lineage>
</organism>
<dbReference type="InterPro" id="IPR021131">
    <property type="entry name" value="Ribosomal_uL15/eL18"/>
</dbReference>
<dbReference type="AlphaFoldDB" id="A0A9P8BTE6"/>
<dbReference type="GO" id="GO:0005840">
    <property type="term" value="C:ribosome"/>
    <property type="evidence" value="ECO:0007669"/>
    <property type="project" value="UniProtKB-KW"/>
</dbReference>
<dbReference type="InterPro" id="IPR039604">
    <property type="entry name" value="Bfr1"/>
</dbReference>
<evidence type="ECO:0000313" key="8">
    <source>
        <dbReference type="Proteomes" id="UP000707451"/>
    </source>
</evidence>
<proteinExistence type="inferred from homology"/>
<evidence type="ECO:0000256" key="4">
    <source>
        <dbReference type="SAM" id="Coils"/>
    </source>
</evidence>
<dbReference type="Pfam" id="PF17135">
    <property type="entry name" value="Ribosomal_L18"/>
    <property type="match status" value="1"/>
</dbReference>
<dbReference type="GO" id="GO:0006412">
    <property type="term" value="P:translation"/>
    <property type="evidence" value="ECO:0007669"/>
    <property type="project" value="InterPro"/>
</dbReference>
<keyword evidence="2" id="KW-0689">Ribosomal protein</keyword>
<dbReference type="FunFam" id="3.100.10.10:FF:000001">
    <property type="entry name" value="60S ribosomal protein L18"/>
    <property type="match status" value="1"/>
</dbReference>
<reference evidence="7" key="1">
    <citation type="submission" date="2021-06" db="EMBL/GenBank/DDBJ databases">
        <title>Genome Sequence of Mortierella hyaline Strain SCG-10, a Cold-Adapted, Nitrate-Reducing Fungus Isolated from Soil in Minnesota, USA.</title>
        <authorList>
            <person name="Aldossari N."/>
        </authorList>
    </citation>
    <scope>NUCLEOTIDE SEQUENCE</scope>
    <source>
        <strain evidence="7">SCG-10</strain>
    </source>
</reference>
<dbReference type="Gene3D" id="3.100.10.10">
    <property type="match status" value="1"/>
</dbReference>